<name>A0A0C2MU36_THEKT</name>
<dbReference type="PANTHER" id="PTHR45913:SF5">
    <property type="entry name" value="GENERAL TRANSCRIPTION FACTOR II-I REPEAT DOMAIN-CONTAINING PROTEIN 2A-LIKE PROTEIN"/>
    <property type="match status" value="1"/>
</dbReference>
<reference evidence="1 2" key="1">
    <citation type="journal article" date="2014" name="Genome Biol. Evol.">
        <title>The genome of the myxosporean Thelohanellus kitauei shows adaptations to nutrient acquisition within its fish host.</title>
        <authorList>
            <person name="Yang Y."/>
            <person name="Xiong J."/>
            <person name="Zhou Z."/>
            <person name="Huo F."/>
            <person name="Miao W."/>
            <person name="Ran C."/>
            <person name="Liu Y."/>
            <person name="Zhang J."/>
            <person name="Feng J."/>
            <person name="Wang M."/>
            <person name="Wang M."/>
            <person name="Wang L."/>
            <person name="Yao B."/>
        </authorList>
    </citation>
    <scope>NUCLEOTIDE SEQUENCE [LARGE SCALE GENOMIC DNA]</scope>
    <source>
        <strain evidence="1">Wuqing</strain>
    </source>
</reference>
<dbReference type="AlphaFoldDB" id="A0A0C2MU36"/>
<gene>
    <name evidence="1" type="ORF">RF11_05546</name>
</gene>
<evidence type="ECO:0000313" key="2">
    <source>
        <dbReference type="Proteomes" id="UP000031668"/>
    </source>
</evidence>
<sequence>MKIDESNDISETALVEVFVRAINDNFVVIEELLGLEALHSSIRGSDLNNMEWVKFVSICIDRAPAMMVDKSGCPSLLEHSNAPNPREFRQFLSDMTEEFGPLLMHCELDGFPKERLFHVFWHYKIKFICFFLILIN</sequence>
<evidence type="ECO:0000313" key="1">
    <source>
        <dbReference type="EMBL" id="KII70841.1"/>
    </source>
</evidence>
<organism evidence="1 2">
    <name type="scientific">Thelohanellus kitauei</name>
    <name type="common">Myxosporean</name>
    <dbReference type="NCBI Taxonomy" id="669202"/>
    <lineage>
        <taxon>Eukaryota</taxon>
        <taxon>Metazoa</taxon>
        <taxon>Cnidaria</taxon>
        <taxon>Myxozoa</taxon>
        <taxon>Myxosporea</taxon>
        <taxon>Bivalvulida</taxon>
        <taxon>Platysporina</taxon>
        <taxon>Myxobolidae</taxon>
        <taxon>Thelohanellus</taxon>
    </lineage>
</organism>
<dbReference type="Proteomes" id="UP000031668">
    <property type="component" value="Unassembled WGS sequence"/>
</dbReference>
<evidence type="ECO:0008006" key="3">
    <source>
        <dbReference type="Google" id="ProtNLM"/>
    </source>
</evidence>
<comment type="caution">
    <text evidence="1">The sequence shown here is derived from an EMBL/GenBank/DDBJ whole genome shotgun (WGS) entry which is preliminary data.</text>
</comment>
<keyword evidence="2" id="KW-1185">Reference proteome</keyword>
<dbReference type="PANTHER" id="PTHR45913">
    <property type="entry name" value="EPM2A-INTERACTING PROTEIN 1"/>
    <property type="match status" value="1"/>
</dbReference>
<proteinExistence type="predicted"/>
<dbReference type="OrthoDB" id="6755952at2759"/>
<dbReference type="EMBL" id="JWZT01001953">
    <property type="protein sequence ID" value="KII70841.1"/>
    <property type="molecule type" value="Genomic_DNA"/>
</dbReference>
<protein>
    <recommendedName>
        <fullName evidence="3">General transcription factor II-I repeat domain-containing protein 2</fullName>
    </recommendedName>
</protein>
<accession>A0A0C2MU36</accession>